<feature type="domain" description="Di19 zinc-binding" evidence="2">
    <location>
        <begin position="51"/>
        <end position="103"/>
    </location>
</feature>
<feature type="domain" description="Di19 C-terminal" evidence="3">
    <location>
        <begin position="128"/>
        <end position="236"/>
    </location>
</feature>
<gene>
    <name evidence="4" type="ORF">Fot_45510</name>
    <name evidence="5" type="ORF">Fot_45708</name>
</gene>
<reference evidence="4" key="2">
    <citation type="submission" date="2024-07" db="EMBL/GenBank/DDBJ databases">
        <title>Two chromosome-level genome assemblies of Korean endemic species Abeliophyllum distichum and Forsythia ovata (Oleaceae).</title>
        <authorList>
            <person name="Mun J.H."/>
        </authorList>
    </citation>
    <scope>NUCLEOTIDE SEQUENCE</scope>
    <source>
        <strain evidence="4">KNKB202402200001</strain>
        <tissue evidence="4">Leaf</tissue>
    </source>
</reference>
<comment type="caution">
    <text evidence="4">The sequence shown here is derived from an EMBL/GenBank/DDBJ whole genome shotgun (WGS) entry which is preliminary data.</text>
</comment>
<evidence type="ECO:0000259" key="2">
    <source>
        <dbReference type="Pfam" id="PF05605"/>
    </source>
</evidence>
<dbReference type="AlphaFoldDB" id="A0ABD1R7K2"/>
<dbReference type="Pfam" id="PF05605">
    <property type="entry name" value="zf-Di19"/>
    <property type="match status" value="1"/>
</dbReference>
<comment type="similarity">
    <text evidence="1">Belongs to the Di19 family.</text>
</comment>
<protein>
    <submittedName>
        <fullName evidence="4">Protein DEHYDRATION-INDUCED 19-like protein 7</fullName>
    </submittedName>
</protein>
<dbReference type="InterPro" id="IPR033347">
    <property type="entry name" value="Di19"/>
</dbReference>
<evidence type="ECO:0000313" key="5">
    <source>
        <dbReference type="EMBL" id="KAL2484264.1"/>
    </source>
</evidence>
<evidence type="ECO:0000313" key="6">
    <source>
        <dbReference type="Proteomes" id="UP001604277"/>
    </source>
</evidence>
<evidence type="ECO:0000313" key="4">
    <source>
        <dbReference type="EMBL" id="KAL2484066.1"/>
    </source>
</evidence>
<accession>A0ABD1R7K2</accession>
<name>A0ABD1R7K2_9LAMI</name>
<keyword evidence="6" id="KW-1185">Reference proteome</keyword>
<dbReference type="Pfam" id="PF14571">
    <property type="entry name" value="Di19_C"/>
    <property type="match status" value="1"/>
</dbReference>
<evidence type="ECO:0000256" key="1">
    <source>
        <dbReference type="ARBA" id="ARBA00007109"/>
    </source>
</evidence>
<dbReference type="PANTHER" id="PTHR31875:SF6">
    <property type="entry name" value="PROTEIN DEHYDRATION-INDUCED 19"/>
    <property type="match status" value="1"/>
</dbReference>
<dbReference type="InterPro" id="IPR027935">
    <property type="entry name" value="Di19_C"/>
</dbReference>
<proteinExistence type="inferred from homology"/>
<dbReference type="Proteomes" id="UP001604277">
    <property type="component" value="Unassembled WGS sequence"/>
</dbReference>
<sequence length="240" mass="27194">MDSEFGGSRAVAKNHFILQHHHRLSRREEPIQLDRFNIDDFEVEEEDPLPEFSCPFCYEEFDIASLCSHLEDEHSYESKAIACPVCSVKVAGDVLNHIILQHGHLFKISLYERRRRLRRSSIPNSRALSLLGKDLREAHLQALLGGSGYRSHNTTSSNAVPDPFLSSLLNFSASETEEISKSVISSIDGDFSKSMASQHRWKSSFDSSLSREEREERTRQAAGRAVFIQDMLASTLLVDQ</sequence>
<dbReference type="InterPro" id="IPR008598">
    <property type="entry name" value="Di19_Zn-bd"/>
</dbReference>
<evidence type="ECO:0000259" key="3">
    <source>
        <dbReference type="Pfam" id="PF14571"/>
    </source>
</evidence>
<reference evidence="6" key="1">
    <citation type="submission" date="2024-07" db="EMBL/GenBank/DDBJ databases">
        <title>Two chromosome-level genome assemblies of Korean endemic species Abeliophyllum distichum and Forsythia ovata (Oleaceae).</title>
        <authorList>
            <person name="Jang H."/>
        </authorList>
    </citation>
    <scope>NUCLEOTIDE SEQUENCE [LARGE SCALE GENOMIC DNA]</scope>
</reference>
<organism evidence="4 6">
    <name type="scientific">Forsythia ovata</name>
    <dbReference type="NCBI Taxonomy" id="205694"/>
    <lineage>
        <taxon>Eukaryota</taxon>
        <taxon>Viridiplantae</taxon>
        <taxon>Streptophyta</taxon>
        <taxon>Embryophyta</taxon>
        <taxon>Tracheophyta</taxon>
        <taxon>Spermatophyta</taxon>
        <taxon>Magnoliopsida</taxon>
        <taxon>eudicotyledons</taxon>
        <taxon>Gunneridae</taxon>
        <taxon>Pentapetalae</taxon>
        <taxon>asterids</taxon>
        <taxon>lamiids</taxon>
        <taxon>Lamiales</taxon>
        <taxon>Oleaceae</taxon>
        <taxon>Forsythieae</taxon>
        <taxon>Forsythia</taxon>
    </lineage>
</organism>
<dbReference type="PANTHER" id="PTHR31875">
    <property type="entry name" value="PROTEIN DEHYDRATION-INDUCED 19"/>
    <property type="match status" value="1"/>
</dbReference>
<dbReference type="EMBL" id="JBFOLJ010000013">
    <property type="protein sequence ID" value="KAL2484264.1"/>
    <property type="molecule type" value="Genomic_DNA"/>
</dbReference>
<dbReference type="EMBL" id="JBFOLJ010000013">
    <property type="protein sequence ID" value="KAL2484066.1"/>
    <property type="molecule type" value="Genomic_DNA"/>
</dbReference>